<dbReference type="RefSeq" id="WP_089214716.1">
    <property type="nucleotide sequence ID" value="NZ_CP076394.1"/>
</dbReference>
<keyword evidence="11 18" id="KW-0129">CBS domain</keyword>
<evidence type="ECO:0000256" key="7">
    <source>
        <dbReference type="ARBA" id="ARBA00022755"/>
    </source>
</evidence>
<dbReference type="Pfam" id="PF00571">
    <property type="entry name" value="CBS"/>
    <property type="match status" value="2"/>
</dbReference>
<comment type="cofactor">
    <cofactor evidence="1 13">
        <name>K(+)</name>
        <dbReference type="ChEBI" id="CHEBI:29103"/>
    </cofactor>
</comment>
<dbReference type="InterPro" id="IPR015875">
    <property type="entry name" value="IMP_DH/GMP_Rdtase_CS"/>
</dbReference>
<evidence type="ECO:0000313" key="22">
    <source>
        <dbReference type="EMBL" id="SNS29189.1"/>
    </source>
</evidence>
<dbReference type="EMBL" id="FZPA01000001">
    <property type="protein sequence ID" value="SNS29189.1"/>
    <property type="molecule type" value="Genomic_DNA"/>
</dbReference>
<feature type="binding site" evidence="13">
    <location>
        <position position="245"/>
    </location>
    <ligand>
        <name>NAD(+)</name>
        <dbReference type="ChEBI" id="CHEBI:57540"/>
    </ligand>
</feature>
<dbReference type="UniPathway" id="UPA00601">
    <property type="reaction ID" value="UER00295"/>
</dbReference>
<feature type="binding site" evidence="13">
    <location>
        <position position="469"/>
    </location>
    <ligand>
        <name>K(+)</name>
        <dbReference type="ChEBI" id="CHEBI:29103"/>
        <note>ligand shared between two tetrameric partners</note>
    </ligand>
</feature>
<dbReference type="SMART" id="SM01240">
    <property type="entry name" value="IMPDH"/>
    <property type="match status" value="1"/>
</dbReference>
<feature type="binding site" description="in other chain" evidence="13 17">
    <location>
        <position position="299"/>
    </location>
    <ligand>
        <name>K(+)</name>
        <dbReference type="ChEBI" id="CHEBI:29103"/>
        <note>ligand shared between two tetrameric partners</note>
    </ligand>
</feature>
<dbReference type="InterPro" id="IPR046342">
    <property type="entry name" value="CBS_dom_sf"/>
</dbReference>
<dbReference type="InterPro" id="IPR013785">
    <property type="entry name" value="Aldolase_TIM"/>
</dbReference>
<dbReference type="GO" id="GO:0006183">
    <property type="term" value="P:GTP biosynthetic process"/>
    <property type="evidence" value="ECO:0007669"/>
    <property type="project" value="TreeGrafter"/>
</dbReference>
<dbReference type="PANTHER" id="PTHR11911">
    <property type="entry name" value="INOSINE-5-MONOPHOSPHATE DEHYDROGENASE RELATED"/>
    <property type="match status" value="1"/>
</dbReference>
<evidence type="ECO:0000256" key="8">
    <source>
        <dbReference type="ARBA" id="ARBA00022958"/>
    </source>
</evidence>
<evidence type="ECO:0000256" key="9">
    <source>
        <dbReference type="ARBA" id="ARBA00023002"/>
    </source>
</evidence>
<dbReference type="InterPro" id="IPR001093">
    <property type="entry name" value="IMP_DH_GMPRt"/>
</dbReference>
<comment type="similarity">
    <text evidence="2 13 19">Belongs to the IMPDH/GMPR family.</text>
</comment>
<sequence>MQIKTGLTFDDVLLVPGPSDILPSDANLATRLTSEISLNIPILSSAMDTVTEADMAILMAQIGGIGVLHRNLTVEEQAAAVRQVKRFESGMIVNPITIGPDASLSDAIALMAQHNISGIPVVEAAGKLVGILTHRDVRFAENPRQPVRELMTADNLATVRPGVGQDEARRLLHQRRIEKLLVVDDAYHCVGLITVKDMEKAVTYPEATKDASGRLRVAAATSTGDGGVERAEALLDAECDLIVVDTAHGHSKMVGATVEKIKKLSNRVQVLAGNVATGDATRALVDAGADGVKVGIGPGSICTTRVVAGVGVPQLTAILDSVETAEKLGVPIVADGGLRTSGDIAKALAAGASSVMVGSLLAGTAEAPGETFLYQGRTYKSYRGMGSVGAMARGSADRYFQQDIKDQMKLVPEGIEGQVPFKGPAKDVIHQLVGGVKAAMGYTGSRTLKDLRERATFVQITNAGLRESHVHDVAITREAPNYPVG</sequence>
<evidence type="ECO:0000256" key="14">
    <source>
        <dbReference type="PIRSR" id="PIRSR000130-1"/>
    </source>
</evidence>
<keyword evidence="23" id="KW-1185">Reference proteome</keyword>
<evidence type="ECO:0000256" key="6">
    <source>
        <dbReference type="ARBA" id="ARBA00022749"/>
    </source>
</evidence>
<dbReference type="AlphaFoldDB" id="A0A239DA52"/>
<feature type="binding site" evidence="13">
    <location>
        <position position="468"/>
    </location>
    <ligand>
        <name>K(+)</name>
        <dbReference type="ChEBI" id="CHEBI:29103"/>
        <note>ligand shared between two tetrameric partners</note>
    </ligand>
</feature>
<keyword evidence="6 13" id="KW-0332">GMP biosynthesis</keyword>
<feature type="binding site" description="in other chain" evidence="13 17">
    <location>
        <position position="302"/>
    </location>
    <ligand>
        <name>K(+)</name>
        <dbReference type="ChEBI" id="CHEBI:29103"/>
        <note>ligand shared between two tetrameric partners</note>
    </ligand>
</feature>
<dbReference type="OrthoDB" id="9805398at2"/>
<evidence type="ECO:0000256" key="20">
    <source>
        <dbReference type="RuleBase" id="RU003928"/>
    </source>
</evidence>
<dbReference type="SUPFAM" id="SSF54631">
    <property type="entry name" value="CBS-domain pair"/>
    <property type="match status" value="1"/>
</dbReference>
<dbReference type="GO" id="GO:0003938">
    <property type="term" value="F:IMP dehydrogenase activity"/>
    <property type="evidence" value="ECO:0007669"/>
    <property type="project" value="UniProtKB-UniRule"/>
</dbReference>
<feature type="binding site" evidence="13 15">
    <location>
        <begin position="335"/>
        <end position="337"/>
    </location>
    <ligand>
        <name>IMP</name>
        <dbReference type="ChEBI" id="CHEBI:58053"/>
    </ligand>
</feature>
<dbReference type="NCBIfam" id="TIGR01302">
    <property type="entry name" value="IMP_dehydrog"/>
    <property type="match status" value="1"/>
</dbReference>
<dbReference type="PROSITE" id="PS00487">
    <property type="entry name" value="IMP_DH_GMP_RED"/>
    <property type="match status" value="1"/>
</dbReference>
<reference evidence="22 23" key="1">
    <citation type="submission" date="2017-06" db="EMBL/GenBank/DDBJ databases">
        <authorList>
            <person name="Kim H.J."/>
            <person name="Triplett B.A."/>
        </authorList>
    </citation>
    <scope>NUCLEOTIDE SEQUENCE [LARGE SCALE GENOMIC DNA]</scope>
    <source>
        <strain evidence="22 23">DS15</strain>
    </source>
</reference>
<feature type="binding site" evidence="13 15">
    <location>
        <begin position="358"/>
        <end position="359"/>
    </location>
    <ligand>
        <name>IMP</name>
        <dbReference type="ChEBI" id="CHEBI:58053"/>
    </ligand>
</feature>
<evidence type="ECO:0000256" key="19">
    <source>
        <dbReference type="RuleBase" id="RU003927"/>
    </source>
</evidence>
<feature type="binding site" evidence="13 15">
    <location>
        <position position="300"/>
    </location>
    <ligand>
        <name>IMP</name>
        <dbReference type="ChEBI" id="CHEBI:58053"/>
    </ligand>
</feature>
<evidence type="ECO:0000256" key="5">
    <source>
        <dbReference type="ARBA" id="ARBA00022737"/>
    </source>
</evidence>
<evidence type="ECO:0000313" key="23">
    <source>
        <dbReference type="Proteomes" id="UP000198339"/>
    </source>
</evidence>
<dbReference type="HAMAP" id="MF_01964">
    <property type="entry name" value="IMPDH"/>
    <property type="match status" value="1"/>
</dbReference>
<keyword evidence="10 13" id="KW-0520">NAD</keyword>
<evidence type="ECO:0000256" key="16">
    <source>
        <dbReference type="PIRSR" id="PIRSR000130-3"/>
    </source>
</evidence>
<dbReference type="Pfam" id="PF00478">
    <property type="entry name" value="IMPDH"/>
    <property type="match status" value="1"/>
</dbReference>
<evidence type="ECO:0000256" key="15">
    <source>
        <dbReference type="PIRSR" id="PIRSR000130-2"/>
    </source>
</evidence>
<evidence type="ECO:0000256" key="12">
    <source>
        <dbReference type="ARBA" id="ARBA00048028"/>
    </source>
</evidence>
<feature type="active site" description="Thioimidate intermediate" evidence="13 14">
    <location>
        <position position="302"/>
    </location>
</feature>
<dbReference type="GO" id="GO:0000166">
    <property type="term" value="F:nucleotide binding"/>
    <property type="evidence" value="ECO:0007669"/>
    <property type="project" value="UniProtKB-UniRule"/>
</dbReference>
<evidence type="ECO:0000256" key="17">
    <source>
        <dbReference type="PIRSR" id="PIRSR000130-4"/>
    </source>
</evidence>
<keyword evidence="9 13" id="KW-0560">Oxidoreductase</keyword>
<dbReference type="CDD" id="cd04601">
    <property type="entry name" value="CBS_pair_IMPDH"/>
    <property type="match status" value="1"/>
</dbReference>
<dbReference type="CDD" id="cd00381">
    <property type="entry name" value="IMPDH"/>
    <property type="match status" value="1"/>
</dbReference>
<evidence type="ECO:0000256" key="4">
    <source>
        <dbReference type="ARBA" id="ARBA00022723"/>
    </source>
</evidence>
<keyword evidence="4 13" id="KW-0479">Metal-binding</keyword>
<evidence type="ECO:0000259" key="21">
    <source>
        <dbReference type="PROSITE" id="PS51371"/>
    </source>
</evidence>
<keyword evidence="5" id="KW-0677">Repeat</keyword>
<evidence type="ECO:0000256" key="13">
    <source>
        <dbReference type="HAMAP-Rule" id="MF_01964"/>
    </source>
</evidence>
<feature type="binding site" description="in other chain" evidence="13 17">
    <location>
        <position position="297"/>
    </location>
    <ligand>
        <name>K(+)</name>
        <dbReference type="ChEBI" id="CHEBI:29103"/>
        <note>ligand shared between two tetrameric partners</note>
    </ligand>
</feature>
<dbReference type="PANTHER" id="PTHR11911:SF111">
    <property type="entry name" value="INOSINE-5'-MONOPHOSPHATE DEHYDROGENASE"/>
    <property type="match status" value="1"/>
</dbReference>
<accession>A0A239DA52</accession>
<evidence type="ECO:0000256" key="2">
    <source>
        <dbReference type="ARBA" id="ARBA00005502"/>
    </source>
</evidence>
<proteinExistence type="inferred from homology"/>
<feature type="binding site" evidence="13 15">
    <location>
        <position position="413"/>
    </location>
    <ligand>
        <name>IMP</name>
        <dbReference type="ChEBI" id="CHEBI:58053"/>
    </ligand>
</feature>
<feature type="active site" description="Proton acceptor" evidence="13 14">
    <location>
        <position position="398"/>
    </location>
</feature>
<comment type="catalytic activity">
    <reaction evidence="12 13 20">
        <text>IMP + NAD(+) + H2O = XMP + NADH + H(+)</text>
        <dbReference type="Rhea" id="RHEA:11708"/>
        <dbReference type="ChEBI" id="CHEBI:15377"/>
        <dbReference type="ChEBI" id="CHEBI:15378"/>
        <dbReference type="ChEBI" id="CHEBI:57464"/>
        <dbReference type="ChEBI" id="CHEBI:57540"/>
        <dbReference type="ChEBI" id="CHEBI:57945"/>
        <dbReference type="ChEBI" id="CHEBI:58053"/>
        <dbReference type="EC" id="1.1.1.205"/>
    </reaction>
</comment>
<dbReference type="PROSITE" id="PS51371">
    <property type="entry name" value="CBS"/>
    <property type="match status" value="2"/>
</dbReference>
<comment type="activity regulation">
    <text evidence="13">Mycophenolic acid (MPA) is a non-competitive inhibitor that prevents formation of the closed enzyme conformation by binding to the same site as the amobile flap. In contrast, mizoribine monophosphate (MZP) is a competitive inhibitor that induces the closed conformation. MPA is a potent inhibitor of mammalian IMPDHs but a poor inhibitor of the bacterial enzymes. MZP is a more potent inhibitor of bacterial IMPDH.</text>
</comment>
<feature type="domain" description="CBS" evidence="21">
    <location>
        <begin position="91"/>
        <end position="150"/>
    </location>
</feature>
<dbReference type="PIRSF" id="PIRSF000130">
    <property type="entry name" value="IMPDH"/>
    <property type="match status" value="1"/>
</dbReference>
<comment type="caution">
    <text evidence="13">Lacks conserved residue(s) required for the propagation of feature annotation.</text>
</comment>
<dbReference type="SMART" id="SM00116">
    <property type="entry name" value="CBS"/>
    <property type="match status" value="2"/>
</dbReference>
<dbReference type="EC" id="1.1.1.205" evidence="13 20"/>
<name>A0A239DA52_9SPHN</name>
<dbReference type="Gene3D" id="3.20.20.70">
    <property type="entry name" value="Aldolase class I"/>
    <property type="match status" value="1"/>
</dbReference>
<protein>
    <recommendedName>
        <fullName evidence="13 20">Inosine-5'-monophosphate dehydrogenase</fullName>
        <shortName evidence="13">IMP dehydrogenase</shortName>
        <shortName evidence="13">IMPD</shortName>
        <shortName evidence="13">IMPDH</shortName>
        <ecNumber evidence="13 20">1.1.1.205</ecNumber>
    </recommendedName>
</protein>
<dbReference type="FunFam" id="3.20.20.70:FF:000003">
    <property type="entry name" value="GMP reductase"/>
    <property type="match status" value="1"/>
</dbReference>
<feature type="domain" description="CBS" evidence="21">
    <location>
        <begin position="151"/>
        <end position="208"/>
    </location>
</feature>
<evidence type="ECO:0000256" key="3">
    <source>
        <dbReference type="ARBA" id="ARBA00011881"/>
    </source>
</evidence>
<feature type="binding site" evidence="13 16">
    <location>
        <begin position="295"/>
        <end position="297"/>
    </location>
    <ligand>
        <name>NAD(+)</name>
        <dbReference type="ChEBI" id="CHEBI:57540"/>
    </ligand>
</feature>
<evidence type="ECO:0000256" key="1">
    <source>
        <dbReference type="ARBA" id="ARBA00001958"/>
    </source>
</evidence>
<dbReference type="GO" id="GO:0046872">
    <property type="term" value="F:metal ion binding"/>
    <property type="evidence" value="ECO:0007669"/>
    <property type="project" value="UniProtKB-UniRule"/>
</dbReference>
<comment type="function">
    <text evidence="13">Catalyzes the conversion of inosine 5'-phosphate (IMP) to xanthosine 5'-phosphate (XMP), the first committed and rate-limiting step in the de novo synthesis of guanine nucleotides, and therefore plays an important role in the regulation of cell growth.</text>
</comment>
<dbReference type="GO" id="GO:0006177">
    <property type="term" value="P:GMP biosynthetic process"/>
    <property type="evidence" value="ECO:0007669"/>
    <property type="project" value="UniProtKB-UniRule"/>
</dbReference>
<comment type="pathway">
    <text evidence="13 20">Purine metabolism; XMP biosynthesis via de novo pathway; XMP from IMP: step 1/1.</text>
</comment>
<evidence type="ECO:0000256" key="11">
    <source>
        <dbReference type="ARBA" id="ARBA00023122"/>
    </source>
</evidence>
<keyword evidence="7 13" id="KW-0658">Purine biosynthesis</keyword>
<dbReference type="InterPro" id="IPR000644">
    <property type="entry name" value="CBS_dom"/>
</dbReference>
<organism evidence="22 23">
    <name type="scientific">Sphingopyxis indica</name>
    <dbReference type="NCBI Taxonomy" id="436663"/>
    <lineage>
        <taxon>Bacteria</taxon>
        <taxon>Pseudomonadati</taxon>
        <taxon>Pseudomonadota</taxon>
        <taxon>Alphaproteobacteria</taxon>
        <taxon>Sphingomonadales</taxon>
        <taxon>Sphingomonadaceae</taxon>
        <taxon>Sphingopyxis</taxon>
    </lineage>
</organism>
<gene>
    <name evidence="13" type="primary">guaB</name>
    <name evidence="22" type="ORF">SAMN06295955_101168</name>
</gene>
<dbReference type="Proteomes" id="UP000198339">
    <property type="component" value="Unassembled WGS sequence"/>
</dbReference>
<feature type="binding site" evidence="13 15">
    <location>
        <begin position="382"/>
        <end position="386"/>
    </location>
    <ligand>
        <name>IMP</name>
        <dbReference type="ChEBI" id="CHEBI:58053"/>
    </ligand>
</feature>
<feature type="binding site" evidence="16">
    <location>
        <begin position="245"/>
        <end position="247"/>
    </location>
    <ligand>
        <name>NAD(+)</name>
        <dbReference type="ChEBI" id="CHEBI:57540"/>
    </ligand>
</feature>
<dbReference type="InterPro" id="IPR005990">
    <property type="entry name" value="IMP_DH"/>
</dbReference>
<comment type="subunit">
    <text evidence="3 13">Homotetramer.</text>
</comment>
<keyword evidence="8 13" id="KW-0630">Potassium</keyword>
<feature type="binding site" evidence="13">
    <location>
        <position position="467"/>
    </location>
    <ligand>
        <name>K(+)</name>
        <dbReference type="ChEBI" id="CHEBI:29103"/>
        <note>ligand shared between two tetrameric partners</note>
    </ligand>
</feature>
<evidence type="ECO:0000256" key="18">
    <source>
        <dbReference type="PROSITE-ProRule" id="PRU00703"/>
    </source>
</evidence>
<evidence type="ECO:0000256" key="10">
    <source>
        <dbReference type="ARBA" id="ARBA00023027"/>
    </source>
</evidence>
<dbReference type="SUPFAM" id="SSF51412">
    <property type="entry name" value="Inosine monophosphate dehydrogenase (IMPDH)"/>
    <property type="match status" value="1"/>
</dbReference>